<evidence type="ECO:0000313" key="9">
    <source>
        <dbReference type="Proteomes" id="UP000058305"/>
    </source>
</evidence>
<comment type="subcellular location">
    <subcellularLocation>
        <location evidence="1 6">Bacterial flagellum basal body</location>
    </subcellularLocation>
</comment>
<keyword evidence="8" id="KW-0969">Cilium</keyword>
<dbReference type="AlphaFoldDB" id="A0A0X8E2Y5"/>
<dbReference type="KEGG" id="mvd:AWU67_07680"/>
<keyword evidence="8" id="KW-0282">Flagellum</keyword>
<comment type="function">
    <text evidence="5 6">Structural component of flagellum, the bacterial motility apparatus. Part of the rod structure of flagellar basal body.</text>
</comment>
<organism evidence="8 9">
    <name type="scientific">Microterricola viridarii</name>
    <dbReference type="NCBI Taxonomy" id="412690"/>
    <lineage>
        <taxon>Bacteria</taxon>
        <taxon>Bacillati</taxon>
        <taxon>Actinomycetota</taxon>
        <taxon>Actinomycetes</taxon>
        <taxon>Micrococcales</taxon>
        <taxon>Microbacteriaceae</taxon>
        <taxon>Microterricola</taxon>
    </lineage>
</organism>
<protein>
    <recommendedName>
        <fullName evidence="3 6">Flagellar basal body rod protein FlgB</fullName>
    </recommendedName>
</protein>
<dbReference type="OrthoDB" id="9788334at2"/>
<evidence type="ECO:0000256" key="6">
    <source>
        <dbReference type="PIRNR" id="PIRNR002889"/>
    </source>
</evidence>
<keyword evidence="4 6" id="KW-0975">Bacterial flagellum</keyword>
<comment type="subunit">
    <text evidence="6">The basal body constitutes a major portion of the flagellar organelle and consists of a number of rings mounted on a central rod.</text>
</comment>
<dbReference type="InterPro" id="IPR019776">
    <property type="entry name" value="Flagellar_basal_body_rod_CS"/>
</dbReference>
<dbReference type="GO" id="GO:0071973">
    <property type="term" value="P:bacterial-type flagellum-dependent cell motility"/>
    <property type="evidence" value="ECO:0007669"/>
    <property type="project" value="InterPro"/>
</dbReference>
<feature type="domain" description="Flagellar basal body rod protein N-terminal" evidence="7">
    <location>
        <begin position="11"/>
        <end position="37"/>
    </location>
</feature>
<dbReference type="Proteomes" id="UP000058305">
    <property type="component" value="Chromosome"/>
</dbReference>
<evidence type="ECO:0000256" key="5">
    <source>
        <dbReference type="ARBA" id="ARBA00024934"/>
    </source>
</evidence>
<dbReference type="InterPro" id="IPR006300">
    <property type="entry name" value="FlgB"/>
</dbReference>
<reference evidence="8 9" key="1">
    <citation type="journal article" date="2016" name="J. Biotechnol.">
        <title>First complete genome sequence of a species in the genus Microterricola, an extremophilic cold active enzyme producing bacterial strain ERGS5:02 isolated from Sikkim Himalaya.</title>
        <authorList>
            <person name="Himanshu"/>
            <person name="Swarnkar M.K."/>
            <person name="Singh D."/>
            <person name="Kumar R."/>
        </authorList>
    </citation>
    <scope>NUCLEOTIDE SEQUENCE [LARGE SCALE GENOMIC DNA]</scope>
    <source>
        <strain evidence="8 9">ERGS5:02</strain>
    </source>
</reference>
<evidence type="ECO:0000256" key="2">
    <source>
        <dbReference type="ARBA" id="ARBA00009677"/>
    </source>
</evidence>
<accession>A0A0X8E2Y5</accession>
<reference evidence="9" key="2">
    <citation type="submission" date="2016-01" db="EMBL/GenBank/DDBJ databases">
        <title>First complete genome sequence of a species in the genus Microterricola, an extremophilic cold active enzyme producing strain ERGS5:02 isolated from Sikkim Himalaya.</title>
        <authorList>
            <person name="Kumar R."/>
            <person name="Singh D."/>
            <person name="Swarnkar M.K."/>
        </authorList>
    </citation>
    <scope>NUCLEOTIDE SEQUENCE [LARGE SCALE GENOMIC DNA]</scope>
    <source>
        <strain evidence="9">ERGS5:02</strain>
    </source>
</reference>
<dbReference type="InterPro" id="IPR001444">
    <property type="entry name" value="Flag_bb_rod_N"/>
</dbReference>
<evidence type="ECO:0000256" key="4">
    <source>
        <dbReference type="ARBA" id="ARBA00023143"/>
    </source>
</evidence>
<dbReference type="EMBL" id="CP014145">
    <property type="protein sequence ID" value="AMB58762.1"/>
    <property type="molecule type" value="Genomic_DNA"/>
</dbReference>
<gene>
    <name evidence="8" type="ORF">AWU67_07680</name>
</gene>
<evidence type="ECO:0000259" key="7">
    <source>
        <dbReference type="Pfam" id="PF00460"/>
    </source>
</evidence>
<evidence type="ECO:0000256" key="1">
    <source>
        <dbReference type="ARBA" id="ARBA00004117"/>
    </source>
</evidence>
<proteinExistence type="inferred from homology"/>
<name>A0A0X8E2Y5_9MICO</name>
<dbReference type="NCBIfam" id="TIGR01396">
    <property type="entry name" value="FlgB"/>
    <property type="match status" value="1"/>
</dbReference>
<dbReference type="PIRSF" id="PIRSF002889">
    <property type="entry name" value="Rod_FlgB"/>
    <property type="match status" value="1"/>
</dbReference>
<comment type="similarity">
    <text evidence="2 6">Belongs to the flagella basal body rod proteins family.</text>
</comment>
<dbReference type="PROSITE" id="PS00588">
    <property type="entry name" value="FLAGELLA_BB_ROD"/>
    <property type="match status" value="1"/>
</dbReference>
<keyword evidence="9" id="KW-1185">Reference proteome</keyword>
<dbReference type="Pfam" id="PF00460">
    <property type="entry name" value="Flg_bb_rod"/>
    <property type="match status" value="1"/>
</dbReference>
<evidence type="ECO:0000256" key="3">
    <source>
        <dbReference type="ARBA" id="ARBA00014376"/>
    </source>
</evidence>
<keyword evidence="8" id="KW-0966">Cell projection</keyword>
<sequence length="113" mass="12071">MFDSVSFSAISSALDGLALRQRTIADNIANINTAGYTAKRVAFEGALASSIARGDGHADATTERSLEPTKLNGNNVNLDTETLSNIDTVLRFQFASRAIEGQFTSVRSAMRSN</sequence>
<dbReference type="GO" id="GO:0030694">
    <property type="term" value="C:bacterial-type flagellum basal body, rod"/>
    <property type="evidence" value="ECO:0007669"/>
    <property type="project" value="InterPro"/>
</dbReference>
<dbReference type="RefSeq" id="WP_067227542.1">
    <property type="nucleotide sequence ID" value="NZ_CP014145.1"/>
</dbReference>
<evidence type="ECO:0000313" key="8">
    <source>
        <dbReference type="EMBL" id="AMB58762.1"/>
    </source>
</evidence>